<proteinExistence type="predicted"/>
<sequence>MLLDSLMEPRGADTAVLLLRPEAELPAAEVDAAVSLLCPEAEFPVEGLVSEEWPRLGARLKTCSTPATAGANAPWIKAPIGSRRGRRTSLLPVPKEFRLTNTFQVLDGLSQPWEEPQCSSSLWYASALFGCTYSTFIHFSF</sequence>
<name>A0A9Q1G6F2_SYNKA</name>
<dbReference type="AlphaFoldDB" id="A0A9Q1G6F2"/>
<dbReference type="Proteomes" id="UP001152622">
    <property type="component" value="Chromosome 2"/>
</dbReference>
<dbReference type="EMBL" id="JAINUF010000002">
    <property type="protein sequence ID" value="KAJ8375792.1"/>
    <property type="molecule type" value="Genomic_DNA"/>
</dbReference>
<gene>
    <name evidence="1" type="ORF">SKAU_G00063720</name>
</gene>
<accession>A0A9Q1G6F2</accession>
<evidence type="ECO:0000313" key="2">
    <source>
        <dbReference type="Proteomes" id="UP001152622"/>
    </source>
</evidence>
<protein>
    <submittedName>
        <fullName evidence="1">Uncharacterized protein</fullName>
    </submittedName>
</protein>
<keyword evidence="2" id="KW-1185">Reference proteome</keyword>
<comment type="caution">
    <text evidence="1">The sequence shown here is derived from an EMBL/GenBank/DDBJ whole genome shotgun (WGS) entry which is preliminary data.</text>
</comment>
<reference evidence="1" key="1">
    <citation type="journal article" date="2023" name="Science">
        <title>Genome structures resolve the early diversification of teleost fishes.</title>
        <authorList>
            <person name="Parey E."/>
            <person name="Louis A."/>
            <person name="Montfort J."/>
            <person name="Bouchez O."/>
            <person name="Roques C."/>
            <person name="Iampietro C."/>
            <person name="Lluch J."/>
            <person name="Castinel A."/>
            <person name="Donnadieu C."/>
            <person name="Desvignes T."/>
            <person name="Floi Bucao C."/>
            <person name="Jouanno E."/>
            <person name="Wen M."/>
            <person name="Mejri S."/>
            <person name="Dirks R."/>
            <person name="Jansen H."/>
            <person name="Henkel C."/>
            <person name="Chen W.J."/>
            <person name="Zahm M."/>
            <person name="Cabau C."/>
            <person name="Klopp C."/>
            <person name="Thompson A.W."/>
            <person name="Robinson-Rechavi M."/>
            <person name="Braasch I."/>
            <person name="Lecointre G."/>
            <person name="Bobe J."/>
            <person name="Postlethwait J.H."/>
            <person name="Berthelot C."/>
            <person name="Roest Crollius H."/>
            <person name="Guiguen Y."/>
        </authorList>
    </citation>
    <scope>NUCLEOTIDE SEQUENCE</scope>
    <source>
        <strain evidence="1">WJC10195</strain>
    </source>
</reference>
<organism evidence="1 2">
    <name type="scientific">Synaphobranchus kaupii</name>
    <name type="common">Kaup's arrowtooth eel</name>
    <dbReference type="NCBI Taxonomy" id="118154"/>
    <lineage>
        <taxon>Eukaryota</taxon>
        <taxon>Metazoa</taxon>
        <taxon>Chordata</taxon>
        <taxon>Craniata</taxon>
        <taxon>Vertebrata</taxon>
        <taxon>Euteleostomi</taxon>
        <taxon>Actinopterygii</taxon>
        <taxon>Neopterygii</taxon>
        <taxon>Teleostei</taxon>
        <taxon>Anguilliformes</taxon>
        <taxon>Synaphobranchidae</taxon>
        <taxon>Synaphobranchus</taxon>
    </lineage>
</organism>
<evidence type="ECO:0000313" key="1">
    <source>
        <dbReference type="EMBL" id="KAJ8375792.1"/>
    </source>
</evidence>